<dbReference type="Proteomes" id="UP000582643">
    <property type="component" value="Unassembled WGS sequence"/>
</dbReference>
<feature type="region of interest" description="Disordered" evidence="1">
    <location>
        <begin position="169"/>
        <end position="188"/>
    </location>
</feature>
<accession>A0A7W7XAV6</accession>
<evidence type="ECO:0000256" key="1">
    <source>
        <dbReference type="SAM" id="MobiDB-lite"/>
    </source>
</evidence>
<reference evidence="2 3" key="1">
    <citation type="submission" date="2020-08" db="EMBL/GenBank/DDBJ databases">
        <title>Genomic Encyclopedia of Type Strains, Phase III (KMG-III): the genomes of soil and plant-associated and newly described type strains.</title>
        <authorList>
            <person name="Whitman W."/>
        </authorList>
    </citation>
    <scope>NUCLEOTIDE SEQUENCE [LARGE SCALE GENOMIC DNA]</scope>
    <source>
        <strain evidence="2 3">SFB5A</strain>
    </source>
</reference>
<comment type="caution">
    <text evidence="2">The sequence shown here is derived from an EMBL/GenBank/DDBJ whole genome shotgun (WGS) entry which is preliminary data.</text>
</comment>
<protein>
    <submittedName>
        <fullName evidence="2">Uncharacterized protein</fullName>
    </submittedName>
</protein>
<dbReference type="RefSeq" id="WP_184930406.1">
    <property type="nucleotide sequence ID" value="NZ_JACHJY010000002.1"/>
</dbReference>
<dbReference type="EMBL" id="JACHJY010000002">
    <property type="protein sequence ID" value="MBB4980761.1"/>
    <property type="molecule type" value="Genomic_DNA"/>
</dbReference>
<sequence>MRDLGALRQDVAEAEEHRALLGAGATDAKRKAAFARLGRARRAVDEELRTRTGDGFAPLLRQVDPEVPLMLLPVRLETRLRLDGPGPDELLVRIFPDDIHVESHEPHPTDGEVQQARRYWRTVWRAGRADDADRDRERLLLAAWGQLTGAVGAPRARWLVRLMKPVSDTRPPTPVPDGEAVPEPQWPEVPVRGRGWNRAATVSTLPDMFVVRAYQGDRLVAEEPGEAIPDVVHVGPDPDAEPAPGGPHLDPALLWLKQYDTAKQNGLAVTLALRPENGYEPDREPLLTRVVVFGVSASLDPEAAAARVAGLLSGRDGDGEAAFVPQGMPTNNLPETEVPPPAPPDVDRLLGAMPTAPADAWDNGTRTAAALGLPPGGLDALPGADDPEQADARSLQLALWSATGDFFLDELMDQDRGGGQLDVDREWLRRHHYENVRARGPLPVLRVGRQPYGLLPVTATARWRADVPEHEPSGLAGLHRVLGVLRPFWEVGVGTLPRIGGPDQPGETLPVPKPERDVLRALGMAPVSATVQVRSVQGGMLACFGDLGLGILGSGFSTGEQCMESTPEDRQSRALNEALGIHYRPRITYQINGRATRLWLPYAQPYLSDGTDPVQALSGFLDSVVERFELRSLIVGKQEARTLLEALLRHSANLEYGRAAAGAKDPLVFRPRLPFADVLLNPDTAFQTISSAGLKARTFTLGKIMQSPAGGVGGTSGNDTPTDRGPTVFQAIVDARLSLAGQISDAALNRRGVFLTLGTERPWSVRLAEMDSALQYLAGRVKEWDRRGDAFGPVERLLGESLDLVSHRLDAWITSLATARLHALRKRRPAGVQLGAYGWVENLSRHPGKRSRGWVLAPSIPQAATAAILRSGALSHPSDPGAFAVDLSSRRMRVAMTVVDGMAQGQPLGALLGYRLERRLHDERERADAPPMELDRFIAPLRAKWSVQTAQHPGAGAQEFIGPHDVTDGARLAEVPVQQVVDYLRTQAGTTEMSPDEEAVVRRHLEALRDDLDAVADLLLAEGVHQLANGNPDRAAATMESLAAGGQPPPRPQVLDTPRRGVPLGHRVLVVVPEGTARAAGWDGAQQVARPRALAEPRLDAWAGHQWGPTGRIRLRAAWVRPGQDPGAGSATVTEHAWPLARYCALDVVALAAAGRLRAVLEQALTGERPANVPDDALPVLRTGRASAWARTTVGITQVEALGAAVASVLASGRAGTAADLAAAHNPPQAAADQELTDRADTARGGLRAALAAKDLEALAAYGVTGPPSGSAAELDDQLAGALRKGQERLDRADEEAKRKDPGAAAAVLEAVFGAGFRAVGLVQAPEAGVLDASFGSGLDRGGDDRLVPGDWVEQMGTVRPGTGALADLLLHAQAAGTGAGQALRIGQVPFTKGDRWVGARRTPEDERKPATGLVVHGPAQPFATHRAAVLVVDEWSELIPAQRHTAGATFHYDAPGARAPQAVLLAVPPEVGAAWTPDVLTATVGEALDLAKLRLVDLDALGWLGRYLPAAYLPDTALPSAPSVNMKDLMKRAELESLVTLLTDKES</sequence>
<evidence type="ECO:0000313" key="2">
    <source>
        <dbReference type="EMBL" id="MBB4980761.1"/>
    </source>
</evidence>
<proteinExistence type="predicted"/>
<name>A0A7W7XAV6_9ACTN</name>
<gene>
    <name evidence="2" type="ORF">GGE06_001669</name>
</gene>
<keyword evidence="3" id="KW-1185">Reference proteome</keyword>
<evidence type="ECO:0000313" key="3">
    <source>
        <dbReference type="Proteomes" id="UP000582643"/>
    </source>
</evidence>
<organism evidence="2 3">
    <name type="scientific">Streptomyces nymphaeiformis</name>
    <dbReference type="NCBI Taxonomy" id="2663842"/>
    <lineage>
        <taxon>Bacteria</taxon>
        <taxon>Bacillati</taxon>
        <taxon>Actinomycetota</taxon>
        <taxon>Actinomycetes</taxon>
        <taxon>Kitasatosporales</taxon>
        <taxon>Streptomycetaceae</taxon>
        <taxon>Streptomyces</taxon>
    </lineage>
</organism>